<dbReference type="SUPFAM" id="SSF53335">
    <property type="entry name" value="S-adenosyl-L-methionine-dependent methyltransferases"/>
    <property type="match status" value="1"/>
</dbReference>
<dbReference type="Pfam" id="PF08241">
    <property type="entry name" value="Methyltransf_11"/>
    <property type="match status" value="1"/>
</dbReference>
<dbReference type="Gene3D" id="3.40.50.150">
    <property type="entry name" value="Vaccinia Virus protein VP39"/>
    <property type="match status" value="1"/>
</dbReference>
<gene>
    <name evidence="2" type="ORF">GCM10010862_48090</name>
</gene>
<dbReference type="GO" id="GO:0008168">
    <property type="term" value="F:methyltransferase activity"/>
    <property type="evidence" value="ECO:0007669"/>
    <property type="project" value="UniProtKB-KW"/>
</dbReference>
<protein>
    <submittedName>
        <fullName evidence="2">SAM-dependent methyltransferase</fullName>
    </submittedName>
</protein>
<accession>A0ABQ5WDI1</accession>
<feature type="domain" description="Methyltransferase type 11" evidence="1">
    <location>
        <begin position="58"/>
        <end position="157"/>
    </location>
</feature>
<reference evidence="3" key="1">
    <citation type="journal article" date="2019" name="Int. J. Syst. Evol. Microbiol.">
        <title>The Global Catalogue of Microorganisms (GCM) 10K type strain sequencing project: providing services to taxonomists for standard genome sequencing and annotation.</title>
        <authorList>
            <consortium name="The Broad Institute Genomics Platform"/>
            <consortium name="The Broad Institute Genome Sequencing Center for Infectious Disease"/>
            <person name="Wu L."/>
            <person name="Ma J."/>
        </authorList>
    </citation>
    <scope>NUCLEOTIDE SEQUENCE [LARGE SCALE GENOMIC DNA]</scope>
    <source>
        <strain evidence="3">NBRC 112416</strain>
    </source>
</reference>
<dbReference type="Proteomes" id="UP001156691">
    <property type="component" value="Unassembled WGS sequence"/>
</dbReference>
<dbReference type="EMBL" id="BSNS01000024">
    <property type="protein sequence ID" value="GLQ57550.1"/>
    <property type="molecule type" value="Genomic_DNA"/>
</dbReference>
<evidence type="ECO:0000313" key="3">
    <source>
        <dbReference type="Proteomes" id="UP001156691"/>
    </source>
</evidence>
<dbReference type="InterPro" id="IPR013216">
    <property type="entry name" value="Methyltransf_11"/>
</dbReference>
<dbReference type="GO" id="GO:0032259">
    <property type="term" value="P:methylation"/>
    <property type="evidence" value="ECO:0007669"/>
    <property type="project" value="UniProtKB-KW"/>
</dbReference>
<evidence type="ECO:0000313" key="2">
    <source>
        <dbReference type="EMBL" id="GLQ57550.1"/>
    </source>
</evidence>
<dbReference type="CDD" id="cd02440">
    <property type="entry name" value="AdoMet_MTases"/>
    <property type="match status" value="1"/>
</dbReference>
<keyword evidence="2" id="KW-0489">Methyltransferase</keyword>
<keyword evidence="2" id="KW-0808">Transferase</keyword>
<dbReference type="InterPro" id="IPR029063">
    <property type="entry name" value="SAM-dependent_MTases_sf"/>
</dbReference>
<organism evidence="2 3">
    <name type="scientific">Devosia nitrariae</name>
    <dbReference type="NCBI Taxonomy" id="2071872"/>
    <lineage>
        <taxon>Bacteria</taxon>
        <taxon>Pseudomonadati</taxon>
        <taxon>Pseudomonadota</taxon>
        <taxon>Alphaproteobacteria</taxon>
        <taxon>Hyphomicrobiales</taxon>
        <taxon>Devosiaceae</taxon>
        <taxon>Devosia</taxon>
    </lineage>
</organism>
<evidence type="ECO:0000259" key="1">
    <source>
        <dbReference type="Pfam" id="PF08241"/>
    </source>
</evidence>
<keyword evidence="3" id="KW-1185">Reference proteome</keyword>
<comment type="caution">
    <text evidence="2">The sequence shown here is derived from an EMBL/GenBank/DDBJ whole genome shotgun (WGS) entry which is preliminary data.</text>
</comment>
<sequence length="272" mass="29406">MGECPMTQADLVDNREQYGDSSKLEARARLHRKYAQTEAPWFSWIAGKAKLQSGSRVLDIGCGPGWFWAEAAESLPESLDIQLADLSPGMVDEAIARVRGIGRWAEVEGTVADVTELPFDDASFDAIFAVHMLYHASDRARAIAEIARVLKPGGVAIVTTNGRDDCASLYDLGYRAFGGKPGSPIAGLFDLEMGGPMLRAAFGEVEEFPFQSRLVCTDPKDVVAFLLSHPPGDGAPAEQQARLRELTEAAFEAAGGVFEIRKVVGLFLCRKG</sequence>
<dbReference type="InterPro" id="IPR050508">
    <property type="entry name" value="Methyltransf_Superfamily"/>
</dbReference>
<dbReference type="PANTHER" id="PTHR42912">
    <property type="entry name" value="METHYLTRANSFERASE"/>
    <property type="match status" value="1"/>
</dbReference>
<proteinExistence type="predicted"/>
<dbReference type="PANTHER" id="PTHR42912:SF99">
    <property type="entry name" value="METHYLTRANSFERASE TYPE 12 DOMAIN-CONTAINING PROTEIN"/>
    <property type="match status" value="1"/>
</dbReference>
<name>A0ABQ5WDI1_9HYPH</name>